<evidence type="ECO:0000256" key="10">
    <source>
        <dbReference type="SAM" id="MobiDB-lite"/>
    </source>
</evidence>
<dbReference type="Pfam" id="PF04354">
    <property type="entry name" value="ZipA_C"/>
    <property type="match status" value="1"/>
</dbReference>
<dbReference type="GO" id="GO:0043093">
    <property type="term" value="P:FtsZ-dependent cytokinesis"/>
    <property type="evidence" value="ECO:0007669"/>
    <property type="project" value="UniProtKB-UniRule"/>
</dbReference>
<dbReference type="AlphaFoldDB" id="A0A222FKS3"/>
<dbReference type="RefSeq" id="WP_094060810.1">
    <property type="nucleotide sequence ID" value="NZ_CP022530.1"/>
</dbReference>
<accession>A0A222FKS3</accession>
<dbReference type="HAMAP" id="MF_00509">
    <property type="entry name" value="ZipA"/>
    <property type="match status" value="1"/>
</dbReference>
<dbReference type="GO" id="GO:0032153">
    <property type="term" value="C:cell division site"/>
    <property type="evidence" value="ECO:0007669"/>
    <property type="project" value="UniProtKB-UniRule"/>
</dbReference>
<reference evidence="12 13" key="1">
    <citation type="submission" date="2017-07" db="EMBL/GenBank/DDBJ databases">
        <title>Annotated genome sequence of Bacterioplanes sanyensis isolated from Red Sea.</title>
        <authorList>
            <person name="Rehman Z.U."/>
        </authorList>
    </citation>
    <scope>NUCLEOTIDE SEQUENCE [LARGE SCALE GENOMIC DNA]</scope>
    <source>
        <strain evidence="12 13">NV9</strain>
    </source>
</reference>
<evidence type="ECO:0000256" key="8">
    <source>
        <dbReference type="HAMAP-Rule" id="MF_00509"/>
    </source>
</evidence>
<keyword evidence="7 8" id="KW-0131">Cell cycle</keyword>
<dbReference type="InterPro" id="IPR036765">
    <property type="entry name" value="ZipA_FtsZ-bd_C_sf"/>
</dbReference>
<dbReference type="SUPFAM" id="SSF64383">
    <property type="entry name" value="Cell-division protein ZipA, C-terminal domain"/>
    <property type="match status" value="1"/>
</dbReference>
<feature type="region of interest" description="Disordered" evidence="10">
    <location>
        <begin position="164"/>
        <end position="192"/>
    </location>
</feature>
<dbReference type="SMART" id="SM00771">
    <property type="entry name" value="ZipA_C"/>
    <property type="match status" value="1"/>
</dbReference>
<keyword evidence="13" id="KW-1185">Reference proteome</keyword>
<keyword evidence="6 8" id="KW-0472">Membrane</keyword>
<dbReference type="PANTHER" id="PTHR38685">
    <property type="entry name" value="CELL DIVISION PROTEIN ZIPA"/>
    <property type="match status" value="1"/>
</dbReference>
<comment type="subunit">
    <text evidence="8">Interacts with FtsZ via their C-terminal domains.</text>
</comment>
<keyword evidence="2 8" id="KW-0997">Cell inner membrane</keyword>
<evidence type="ECO:0000256" key="6">
    <source>
        <dbReference type="ARBA" id="ARBA00023136"/>
    </source>
</evidence>
<evidence type="ECO:0000256" key="2">
    <source>
        <dbReference type="ARBA" id="ARBA00022519"/>
    </source>
</evidence>
<dbReference type="InterPro" id="IPR011919">
    <property type="entry name" value="Cell_div_ZipA"/>
</dbReference>
<gene>
    <name evidence="8" type="primary">zipA</name>
    <name evidence="12" type="ORF">CHH28_13555</name>
</gene>
<feature type="transmembrane region" description="Helical" evidence="8">
    <location>
        <begin position="6"/>
        <end position="25"/>
    </location>
</feature>
<dbReference type="GO" id="GO:0000917">
    <property type="term" value="P:division septum assembly"/>
    <property type="evidence" value="ECO:0007669"/>
    <property type="project" value="TreeGrafter"/>
</dbReference>
<dbReference type="OrthoDB" id="7054914at2"/>
<keyword evidence="5 8" id="KW-1133">Transmembrane helix</keyword>
<evidence type="ECO:0000313" key="13">
    <source>
        <dbReference type="Proteomes" id="UP000202440"/>
    </source>
</evidence>
<dbReference type="Gene3D" id="3.30.1400.10">
    <property type="entry name" value="ZipA, C-terminal FtsZ-binding domain"/>
    <property type="match status" value="1"/>
</dbReference>
<evidence type="ECO:0000256" key="3">
    <source>
        <dbReference type="ARBA" id="ARBA00022618"/>
    </source>
</evidence>
<dbReference type="GO" id="GO:0005886">
    <property type="term" value="C:plasma membrane"/>
    <property type="evidence" value="ECO:0007669"/>
    <property type="project" value="UniProtKB-SubCell"/>
</dbReference>
<dbReference type="KEGG" id="bsan:CHH28_13555"/>
<evidence type="ECO:0000256" key="9">
    <source>
        <dbReference type="RuleBase" id="RU003612"/>
    </source>
</evidence>
<evidence type="ECO:0000256" key="5">
    <source>
        <dbReference type="ARBA" id="ARBA00022989"/>
    </source>
</evidence>
<evidence type="ECO:0000256" key="7">
    <source>
        <dbReference type="ARBA" id="ARBA00023306"/>
    </source>
</evidence>
<feature type="compositionally biased region" description="Basic and acidic residues" evidence="10">
    <location>
        <begin position="164"/>
        <end position="175"/>
    </location>
</feature>
<evidence type="ECO:0000256" key="1">
    <source>
        <dbReference type="ARBA" id="ARBA00022475"/>
    </source>
</evidence>
<comment type="function">
    <text evidence="8 9">Essential cell division protein that stabilizes the FtsZ protofilaments by cross-linking them and that serves as a cytoplasmic membrane anchor for the Z ring. Also required for the recruitment to the septal ring of downstream cell division proteins.</text>
</comment>
<dbReference type="InterPro" id="IPR007449">
    <property type="entry name" value="ZipA_FtsZ-bd_C"/>
</dbReference>
<dbReference type="Proteomes" id="UP000202440">
    <property type="component" value="Chromosome"/>
</dbReference>
<comment type="subcellular location">
    <subcellularLocation>
        <location evidence="8">Cell inner membrane</location>
        <topology evidence="8">Single-pass type I membrane protein</topology>
    </subcellularLocation>
    <text evidence="8">Localizes to the Z ring in an FtsZ-dependent manner.</text>
</comment>
<dbReference type="EMBL" id="CP022530">
    <property type="protein sequence ID" value="ASP39635.1"/>
    <property type="molecule type" value="Genomic_DNA"/>
</dbReference>
<dbReference type="PANTHER" id="PTHR38685:SF1">
    <property type="entry name" value="CELL DIVISION PROTEIN ZIPA"/>
    <property type="match status" value="1"/>
</dbReference>
<keyword evidence="1 8" id="KW-1003">Cell membrane</keyword>
<feature type="region of interest" description="Disordered" evidence="10">
    <location>
        <begin position="47"/>
        <end position="98"/>
    </location>
</feature>
<protein>
    <recommendedName>
        <fullName evidence="8 9">Cell division protein ZipA</fullName>
    </recommendedName>
</protein>
<evidence type="ECO:0000313" key="12">
    <source>
        <dbReference type="EMBL" id="ASP39635.1"/>
    </source>
</evidence>
<evidence type="ECO:0000259" key="11">
    <source>
        <dbReference type="SMART" id="SM00771"/>
    </source>
</evidence>
<keyword evidence="3 8" id="KW-0132">Cell division</keyword>
<sequence length="375" mass="41626">MEWSWRTIMILLGLLGMVVILIDGFRRMRRARAEALRLDVSQEFRFPEDGHNPELPGGGARVVGDEPTNSSAEPSDDLIDTPEPERLEPTLTLDDAPTDSAEVNDTVVVNERPEDVSVIPRVKPVNLDEPVPVLMDVEELGDDVDSAPAAPSEPTMTDAVAVERGADEQDSKEQTHAQYQPNPELESPDSITDPHLEQEVDALPEADPALVQPVNFAAPDAELLSDRPDPELVLVIHVLAHDEQGFSGRDVLFLFNSCDLRYGEKNIFHRYEQADGKGCVQFSVAQSHEPGSFVPLDMPQQSYLGLSFFLSLPGAHKPLEAYEAMSEMAQLVARKLGGDMLDGEHSTLTPQTIEHDRAQIMDFERRQRLQQRKRG</sequence>
<keyword evidence="4 8" id="KW-0812">Transmembrane</keyword>
<comment type="similarity">
    <text evidence="8 9">Belongs to the ZipA family.</text>
</comment>
<feature type="domain" description="ZipA C-terminal FtsZ-binding" evidence="11">
    <location>
        <begin position="230"/>
        <end position="360"/>
    </location>
</feature>
<evidence type="ECO:0000256" key="4">
    <source>
        <dbReference type="ARBA" id="ARBA00022692"/>
    </source>
</evidence>
<proteinExistence type="inferred from homology"/>
<name>A0A222FKS3_9GAMM</name>
<organism evidence="12 13">
    <name type="scientific">Bacterioplanes sanyensis</name>
    <dbReference type="NCBI Taxonomy" id="1249553"/>
    <lineage>
        <taxon>Bacteria</taxon>
        <taxon>Pseudomonadati</taxon>
        <taxon>Pseudomonadota</taxon>
        <taxon>Gammaproteobacteria</taxon>
        <taxon>Oceanospirillales</taxon>
        <taxon>Oceanospirillaceae</taxon>
        <taxon>Bacterioplanes</taxon>
    </lineage>
</organism>